<dbReference type="SUPFAM" id="SSF46689">
    <property type="entry name" value="Homeodomain-like"/>
    <property type="match status" value="1"/>
</dbReference>
<proteinExistence type="predicted"/>
<protein>
    <submittedName>
        <fullName evidence="2">Uncharacterized protein</fullName>
    </submittedName>
</protein>
<evidence type="ECO:0000313" key="2">
    <source>
        <dbReference type="EMBL" id="RFB00144.1"/>
    </source>
</evidence>
<evidence type="ECO:0000313" key="3">
    <source>
        <dbReference type="Proteomes" id="UP000256877"/>
    </source>
</evidence>
<dbReference type="RefSeq" id="WP_116420707.1">
    <property type="nucleotide sequence ID" value="NZ_NMUE01000007.1"/>
</dbReference>
<dbReference type="EMBL" id="NMUE01000007">
    <property type="protein sequence ID" value="RFA97291.1"/>
    <property type="molecule type" value="Genomic_DNA"/>
</dbReference>
<sequence length="85" mass="9310">MPVRCNCKEAAKRLLELGLTYSQVARVLGVSEKTVKRWTGGAPQARPKPAEARAVEPTVETAARAEAGEVPVLQNEWVRLLRSRG</sequence>
<dbReference type="EMBL" id="NMUF01000003">
    <property type="protein sequence ID" value="RFB00144.1"/>
    <property type="molecule type" value="Genomic_DNA"/>
</dbReference>
<comment type="caution">
    <text evidence="2">The sequence shown here is derived from an EMBL/GenBank/DDBJ whole genome shotgun (WGS) entry which is preliminary data.</text>
</comment>
<dbReference type="Pfam" id="PF13384">
    <property type="entry name" value="HTH_23"/>
    <property type="match status" value="1"/>
</dbReference>
<evidence type="ECO:0000313" key="4">
    <source>
        <dbReference type="Proteomes" id="UP000257123"/>
    </source>
</evidence>
<name>A0A371R6P8_9CREN</name>
<dbReference type="Gene3D" id="1.10.10.60">
    <property type="entry name" value="Homeodomain-like"/>
    <property type="match status" value="1"/>
</dbReference>
<dbReference type="AlphaFoldDB" id="A0A371R6P8"/>
<dbReference type="Proteomes" id="UP000256877">
    <property type="component" value="Unassembled WGS sequence"/>
</dbReference>
<gene>
    <name evidence="1" type="ORF">CGL51_03565</name>
    <name evidence="2" type="ORF">CGL52_02055</name>
</gene>
<dbReference type="Proteomes" id="UP000257123">
    <property type="component" value="Unassembled WGS sequence"/>
</dbReference>
<dbReference type="InterPro" id="IPR009057">
    <property type="entry name" value="Homeodomain-like_sf"/>
</dbReference>
<reference evidence="3 4" key="1">
    <citation type="submission" date="2017-07" db="EMBL/GenBank/DDBJ databases">
        <title>Draft genome sequence of aerobic hyperthermophilic archaea, Pyrobaculum aerophilum YKB31 and YKB32.</title>
        <authorList>
            <person name="Mochizuki T."/>
            <person name="Berliner A.J."/>
            <person name="Yoshida-Takashima Y."/>
            <person name="Takaki Y."/>
            <person name="Nunoura T."/>
            <person name="Takai K."/>
        </authorList>
    </citation>
    <scope>NUCLEOTIDE SEQUENCE [LARGE SCALE GENOMIC DNA]</scope>
    <source>
        <strain evidence="1 4">YKB31</strain>
        <strain evidence="2 3">YKB32</strain>
    </source>
</reference>
<accession>A0A371R6P8</accession>
<organism evidence="2 3">
    <name type="scientific">Pyrobaculum aerophilum</name>
    <dbReference type="NCBI Taxonomy" id="13773"/>
    <lineage>
        <taxon>Archaea</taxon>
        <taxon>Thermoproteota</taxon>
        <taxon>Thermoprotei</taxon>
        <taxon>Thermoproteales</taxon>
        <taxon>Thermoproteaceae</taxon>
        <taxon>Pyrobaculum</taxon>
    </lineage>
</organism>
<evidence type="ECO:0000313" key="1">
    <source>
        <dbReference type="EMBL" id="RFA97291.1"/>
    </source>
</evidence>